<dbReference type="PANTHER" id="PTHR33048">
    <property type="entry name" value="PTH11-LIKE INTEGRAL MEMBRANE PROTEIN (AFU_ORTHOLOGUE AFUA_5G11245)"/>
    <property type="match status" value="1"/>
</dbReference>
<keyword evidence="3 6" id="KW-1133">Transmembrane helix</keyword>
<evidence type="ECO:0000256" key="2">
    <source>
        <dbReference type="ARBA" id="ARBA00022692"/>
    </source>
</evidence>
<evidence type="ECO:0000256" key="3">
    <source>
        <dbReference type="ARBA" id="ARBA00022989"/>
    </source>
</evidence>
<evidence type="ECO:0000256" key="6">
    <source>
        <dbReference type="SAM" id="Phobius"/>
    </source>
</evidence>
<dbReference type="InterPro" id="IPR049326">
    <property type="entry name" value="Rhodopsin_dom_fungi"/>
</dbReference>
<comment type="subcellular location">
    <subcellularLocation>
        <location evidence="1">Membrane</location>
        <topology evidence="1">Multi-pass membrane protein</topology>
    </subcellularLocation>
</comment>
<evidence type="ECO:0000259" key="7">
    <source>
        <dbReference type="Pfam" id="PF20684"/>
    </source>
</evidence>
<evidence type="ECO:0000313" key="9">
    <source>
        <dbReference type="Proteomes" id="UP000750711"/>
    </source>
</evidence>
<feature type="transmembrane region" description="Helical" evidence="6">
    <location>
        <begin position="30"/>
        <end position="52"/>
    </location>
</feature>
<keyword evidence="2 6" id="KW-0812">Transmembrane</keyword>
<dbReference type="Proteomes" id="UP000750711">
    <property type="component" value="Unassembled WGS sequence"/>
</dbReference>
<accession>A0A9P8IGN6</accession>
<evidence type="ECO:0000313" key="8">
    <source>
        <dbReference type="EMBL" id="KAH0548268.1"/>
    </source>
</evidence>
<evidence type="ECO:0000256" key="4">
    <source>
        <dbReference type="ARBA" id="ARBA00023136"/>
    </source>
</evidence>
<evidence type="ECO:0000256" key="1">
    <source>
        <dbReference type="ARBA" id="ARBA00004141"/>
    </source>
</evidence>
<comment type="caution">
    <text evidence="8">The sequence shown here is derived from an EMBL/GenBank/DDBJ whole genome shotgun (WGS) entry which is preliminary data.</text>
</comment>
<protein>
    <recommendedName>
        <fullName evidence="7">Rhodopsin domain-containing protein</fullName>
    </recommendedName>
</protein>
<dbReference type="Pfam" id="PF20684">
    <property type="entry name" value="Fung_rhodopsin"/>
    <property type="match status" value="1"/>
</dbReference>
<proteinExistence type="inferred from homology"/>
<keyword evidence="9" id="KW-1185">Reference proteome</keyword>
<keyword evidence="4 6" id="KW-0472">Membrane</keyword>
<dbReference type="GO" id="GO:0016020">
    <property type="term" value="C:membrane"/>
    <property type="evidence" value="ECO:0007669"/>
    <property type="project" value="UniProtKB-SubCell"/>
</dbReference>
<sequence>MIAIRLTLRVRRQIPPHQVRRYYSLDASDILCIVSVPFLVARWTLAHILIVWGTNNIAPGKKVFAPGEVWRREMGSKCVLGSRVTFATFVWIMKAVLLLFYHRLIHHTSWGRPILRLAWFLLFASYVSVQVTTFTECHPFKKYYVVSKNPDKCVKAITQLFVLGILSIFTDVMLILLPIPVLSKIRQPLRQLVAAQYQTQTSKQLNE</sequence>
<comment type="similarity">
    <text evidence="5">Belongs to the SAT4 family.</text>
</comment>
<feature type="transmembrane region" description="Helical" evidence="6">
    <location>
        <begin position="114"/>
        <end position="136"/>
    </location>
</feature>
<feature type="transmembrane region" description="Helical" evidence="6">
    <location>
        <begin position="84"/>
        <end position="102"/>
    </location>
</feature>
<organism evidence="8 9">
    <name type="scientific">Trichoglossum hirsutum</name>
    <dbReference type="NCBI Taxonomy" id="265104"/>
    <lineage>
        <taxon>Eukaryota</taxon>
        <taxon>Fungi</taxon>
        <taxon>Dikarya</taxon>
        <taxon>Ascomycota</taxon>
        <taxon>Pezizomycotina</taxon>
        <taxon>Geoglossomycetes</taxon>
        <taxon>Geoglossales</taxon>
        <taxon>Geoglossaceae</taxon>
        <taxon>Trichoglossum</taxon>
    </lineage>
</organism>
<feature type="transmembrane region" description="Helical" evidence="6">
    <location>
        <begin position="156"/>
        <end position="182"/>
    </location>
</feature>
<dbReference type="AlphaFoldDB" id="A0A9P8IGN6"/>
<feature type="domain" description="Rhodopsin" evidence="7">
    <location>
        <begin position="24"/>
        <end position="193"/>
    </location>
</feature>
<gene>
    <name evidence="8" type="ORF">GP486_008028</name>
</gene>
<dbReference type="EMBL" id="JAGHQM010002681">
    <property type="protein sequence ID" value="KAH0548268.1"/>
    <property type="molecule type" value="Genomic_DNA"/>
</dbReference>
<name>A0A9P8IGN6_9PEZI</name>
<dbReference type="InterPro" id="IPR052337">
    <property type="entry name" value="SAT4-like"/>
</dbReference>
<evidence type="ECO:0000256" key="5">
    <source>
        <dbReference type="ARBA" id="ARBA00038359"/>
    </source>
</evidence>
<dbReference type="PANTHER" id="PTHR33048:SF166">
    <property type="entry name" value="PTH11-LIKE INTEGRAL MEMBRANE PROTEIN"/>
    <property type="match status" value="1"/>
</dbReference>
<reference evidence="8" key="1">
    <citation type="submission" date="2021-03" db="EMBL/GenBank/DDBJ databases">
        <title>Comparative genomics and phylogenomic investigation of the class Geoglossomycetes provide insights into ecological specialization and systematics.</title>
        <authorList>
            <person name="Melie T."/>
            <person name="Pirro S."/>
            <person name="Miller A.N."/>
            <person name="Quandt A."/>
        </authorList>
    </citation>
    <scope>NUCLEOTIDE SEQUENCE</scope>
    <source>
        <strain evidence="8">CAQ_001_2017</strain>
    </source>
</reference>